<evidence type="ECO:0000313" key="3">
    <source>
        <dbReference type="EMBL" id="TWT93071.1"/>
    </source>
</evidence>
<dbReference type="GO" id="GO:0045227">
    <property type="term" value="P:capsule polysaccharide biosynthetic process"/>
    <property type="evidence" value="ECO:0007669"/>
    <property type="project" value="InterPro"/>
</dbReference>
<dbReference type="PANTHER" id="PTHR43445:SF1">
    <property type="entry name" value="PGA SYNTHASE CAPB"/>
    <property type="match status" value="1"/>
</dbReference>
<dbReference type="Gene3D" id="3.40.1190.10">
    <property type="entry name" value="Mur-like, catalytic domain"/>
    <property type="match status" value="1"/>
</dbReference>
<dbReference type="PANTHER" id="PTHR43445">
    <property type="entry name" value="UDP-N-ACETYLMURAMATE--L-ALANINE LIGASE-RELATED"/>
    <property type="match status" value="1"/>
</dbReference>
<gene>
    <name evidence="3" type="primary">capB</name>
    <name evidence="3" type="ORF">Pla100_43880</name>
</gene>
<comment type="caution">
    <text evidence="3">The sequence shown here is derived from an EMBL/GenBank/DDBJ whole genome shotgun (WGS) entry which is preliminary data.</text>
</comment>
<dbReference type="InterPro" id="IPR008337">
    <property type="entry name" value="Capsule_biosynth_CapB"/>
</dbReference>
<dbReference type="PRINTS" id="PR01758">
    <property type="entry name" value="CAPSULEPROTB"/>
</dbReference>
<evidence type="ECO:0000259" key="2">
    <source>
        <dbReference type="Pfam" id="PF08245"/>
    </source>
</evidence>
<evidence type="ECO:0000256" key="1">
    <source>
        <dbReference type="SAM" id="Phobius"/>
    </source>
</evidence>
<dbReference type="Proteomes" id="UP000316213">
    <property type="component" value="Unassembled WGS sequence"/>
</dbReference>
<sequence length="474" mass="51005">MACVYPFESEPFVNGLCALVAVAAIVGAAALAEAWWYRRQLEKIPFRIHVNGTRGKSSVTRLIAAGLRAGGIRTCAKTTGTLARMIFTDGRELPIFRPDRANVIEQKRIVKTAVAEQAEALVIECMALQPLLQSVCELKLVRSTHGVITNARADHLDVMGPTRLDVARALSATVPVAGTLLTAEDRNDSLQVMNAACKDRGTTMHSITAADSANVTAEELSQFSYLEHAENVALSLAVCQQLGIDRDVALRGMWAAEPDPGAMRVHQQTVRGDSWHFVNAFAANDPESTTRIWDAAYDYFPGVQRRVLVMNCRVDRIDRSVTMADACVQWRKADRFVIIGSGTDVFLRRLLKGGVNPDHILCLGNANGDEVVSMLIESFAAEKAKSSHTTAAIKTAELVSATTTASRPQADAPTATNENATASGMLLMGVGNIAGPGMALADFFADPNSCVEFSKPIVAAGKTTSNSERVMEMV</sequence>
<dbReference type="SUPFAM" id="SSF53623">
    <property type="entry name" value="MurD-like peptide ligases, catalytic domain"/>
    <property type="match status" value="1"/>
</dbReference>
<keyword evidence="1" id="KW-0472">Membrane</keyword>
<keyword evidence="1" id="KW-0812">Transmembrane</keyword>
<dbReference type="EMBL" id="SJPM01000010">
    <property type="protein sequence ID" value="TWT93071.1"/>
    <property type="molecule type" value="Genomic_DNA"/>
</dbReference>
<dbReference type="GO" id="GO:0016020">
    <property type="term" value="C:membrane"/>
    <property type="evidence" value="ECO:0007669"/>
    <property type="project" value="InterPro"/>
</dbReference>
<dbReference type="NCBIfam" id="TIGR04012">
    <property type="entry name" value="poly_gGlu_PgsB"/>
    <property type="match status" value="1"/>
</dbReference>
<dbReference type="AlphaFoldDB" id="A0A5C6A1E2"/>
<feature type="transmembrane region" description="Helical" evidence="1">
    <location>
        <begin position="12"/>
        <end position="37"/>
    </location>
</feature>
<dbReference type="InterPro" id="IPR050061">
    <property type="entry name" value="MurCDEF_pg_biosynth"/>
</dbReference>
<dbReference type="Pfam" id="PF08245">
    <property type="entry name" value="Mur_ligase_M"/>
    <property type="match status" value="1"/>
</dbReference>
<keyword evidence="1" id="KW-1133">Transmembrane helix</keyword>
<dbReference type="InterPro" id="IPR013221">
    <property type="entry name" value="Mur_ligase_cen"/>
</dbReference>
<dbReference type="GO" id="GO:0005524">
    <property type="term" value="F:ATP binding"/>
    <property type="evidence" value="ECO:0007669"/>
    <property type="project" value="InterPro"/>
</dbReference>
<proteinExistence type="predicted"/>
<dbReference type="GO" id="GO:0016881">
    <property type="term" value="F:acid-amino acid ligase activity"/>
    <property type="evidence" value="ECO:0007669"/>
    <property type="project" value="InterPro"/>
</dbReference>
<feature type="domain" description="Mur ligase central" evidence="2">
    <location>
        <begin position="50"/>
        <end position="213"/>
    </location>
</feature>
<accession>A0A5C6A1E2</accession>
<reference evidence="3 4" key="1">
    <citation type="submission" date="2019-02" db="EMBL/GenBank/DDBJ databases">
        <title>Deep-cultivation of Planctomycetes and their phenomic and genomic characterization uncovers novel biology.</title>
        <authorList>
            <person name="Wiegand S."/>
            <person name="Jogler M."/>
            <person name="Boedeker C."/>
            <person name="Pinto D."/>
            <person name="Vollmers J."/>
            <person name="Rivas-Marin E."/>
            <person name="Kohn T."/>
            <person name="Peeters S.H."/>
            <person name="Heuer A."/>
            <person name="Rast P."/>
            <person name="Oberbeckmann S."/>
            <person name="Bunk B."/>
            <person name="Jeske O."/>
            <person name="Meyerdierks A."/>
            <person name="Storesund J.E."/>
            <person name="Kallscheuer N."/>
            <person name="Luecker S."/>
            <person name="Lage O.M."/>
            <person name="Pohl T."/>
            <person name="Merkel B.J."/>
            <person name="Hornburger P."/>
            <person name="Mueller R.-W."/>
            <person name="Bruemmer F."/>
            <person name="Labrenz M."/>
            <person name="Spormann A.M."/>
            <person name="Op Den Camp H."/>
            <person name="Overmann J."/>
            <person name="Amann R."/>
            <person name="Jetten M.S.M."/>
            <person name="Mascher T."/>
            <person name="Medema M.H."/>
            <person name="Devos D.P."/>
            <person name="Kaster A.-K."/>
            <person name="Ovreas L."/>
            <person name="Rohde M."/>
            <person name="Galperin M.Y."/>
            <person name="Jogler C."/>
        </authorList>
    </citation>
    <scope>NUCLEOTIDE SEQUENCE [LARGE SCALE GENOMIC DNA]</scope>
    <source>
        <strain evidence="3 4">Pla100</strain>
    </source>
</reference>
<evidence type="ECO:0000313" key="4">
    <source>
        <dbReference type="Proteomes" id="UP000316213"/>
    </source>
</evidence>
<organism evidence="3 4">
    <name type="scientific">Neorhodopirellula pilleata</name>
    <dbReference type="NCBI Taxonomy" id="2714738"/>
    <lineage>
        <taxon>Bacteria</taxon>
        <taxon>Pseudomonadati</taxon>
        <taxon>Planctomycetota</taxon>
        <taxon>Planctomycetia</taxon>
        <taxon>Pirellulales</taxon>
        <taxon>Pirellulaceae</taxon>
        <taxon>Neorhodopirellula</taxon>
    </lineage>
</organism>
<protein>
    <submittedName>
        <fullName evidence="3">Capsule biosynthesis protein CapB</fullName>
    </submittedName>
</protein>
<keyword evidence="4" id="KW-1185">Reference proteome</keyword>
<name>A0A5C6A1E2_9BACT</name>
<dbReference type="InterPro" id="IPR036565">
    <property type="entry name" value="Mur-like_cat_sf"/>
</dbReference>